<evidence type="ECO:0000313" key="1">
    <source>
        <dbReference type="EMBL" id="BCY28713.1"/>
    </source>
</evidence>
<dbReference type="InterPro" id="IPR016181">
    <property type="entry name" value="Acyl_CoA_acyltransferase"/>
</dbReference>
<dbReference type="SUPFAM" id="SSF55729">
    <property type="entry name" value="Acyl-CoA N-acyltransferases (Nat)"/>
    <property type="match status" value="1"/>
</dbReference>
<dbReference type="Proteomes" id="UP000825258">
    <property type="component" value="Chromosome"/>
</dbReference>
<name>A0ABM7S7L8_9FLAO</name>
<evidence type="ECO:0000313" key="2">
    <source>
        <dbReference type="Proteomes" id="UP000825258"/>
    </source>
</evidence>
<gene>
    <name evidence="1" type="ORF">KK2020170_15810</name>
</gene>
<sequence length="326" mass="38105">MKKHSVRLYNKEDYHKWNEFVANAKNATFLFHREFMEYHQDRFQDFSLVVLDENEKIKALLPANRVEESVFSHQGLTYGGLVVSQKTKLPDFILLFQEVLKFLNQNQIQNLDIKILPLIYSNFLSDELEYLAFLCKAELTRKDTLSVIDLTANFKYSHGRKQEVLKAKALGFEIKEVNSFDAFWNEILIPNLNEKHQAKPVHSLTEITLLKEKFPKNIRQFNVYLENKIVAGTTIFETETVAHSQYISGKANAETNLSLDFLHHYLITNVFKGKKYFDFGISNENQGQNINKGLLFWKESFGARTLTQSFYRFDTKSYEKLNSVLL</sequence>
<protein>
    <recommendedName>
        <fullName evidence="3">Acetyltransferase (GNAT) domain-containing protein</fullName>
    </recommendedName>
</protein>
<proteinExistence type="predicted"/>
<dbReference type="EMBL" id="AP024749">
    <property type="protein sequence ID" value="BCY28713.1"/>
    <property type="molecule type" value="Genomic_DNA"/>
</dbReference>
<keyword evidence="2" id="KW-1185">Reference proteome</keyword>
<evidence type="ECO:0008006" key="3">
    <source>
        <dbReference type="Google" id="ProtNLM"/>
    </source>
</evidence>
<dbReference type="Gene3D" id="3.40.630.30">
    <property type="match status" value="1"/>
</dbReference>
<reference evidence="1 2" key="1">
    <citation type="submission" date="2021-06" db="EMBL/GenBank/DDBJ databases">
        <title>Whole genome sequences of Flavobacterium sp. KK2020170 and assembly.</title>
        <authorList>
            <person name="Kitahara K."/>
            <person name="Miyoshi S."/>
            <person name="Uesaka K."/>
        </authorList>
    </citation>
    <scope>NUCLEOTIDE SEQUENCE [LARGE SCALE GENOMIC DNA]</scope>
    <source>
        <strain evidence="1 2">KK2020170</strain>
    </source>
</reference>
<organism evidence="1 2">
    <name type="scientific">Flavobacterium okayamense</name>
    <dbReference type="NCBI Taxonomy" id="2830782"/>
    <lineage>
        <taxon>Bacteria</taxon>
        <taxon>Pseudomonadati</taxon>
        <taxon>Bacteroidota</taxon>
        <taxon>Flavobacteriia</taxon>
        <taxon>Flavobacteriales</taxon>
        <taxon>Flavobacteriaceae</taxon>
        <taxon>Flavobacterium</taxon>
    </lineage>
</organism>
<dbReference type="RefSeq" id="WP_221257826.1">
    <property type="nucleotide sequence ID" value="NZ_AP024749.1"/>
</dbReference>
<accession>A0ABM7S7L8</accession>